<dbReference type="RefSeq" id="XP_033604559.1">
    <property type="nucleotide sequence ID" value="XM_033739708.1"/>
</dbReference>
<dbReference type="OrthoDB" id="3793406at2759"/>
<gene>
    <name evidence="2" type="ORF">EJ05DRAFT_197508</name>
</gene>
<protein>
    <recommendedName>
        <fullName evidence="4">C3H1-type domain-containing protein</fullName>
    </recommendedName>
</protein>
<dbReference type="EMBL" id="ML996566">
    <property type="protein sequence ID" value="KAF2762108.1"/>
    <property type="molecule type" value="Genomic_DNA"/>
</dbReference>
<feature type="compositionally biased region" description="Basic residues" evidence="1">
    <location>
        <begin position="390"/>
        <end position="399"/>
    </location>
</feature>
<keyword evidence="3" id="KW-1185">Reference proteome</keyword>
<feature type="compositionally biased region" description="Basic residues" evidence="1">
    <location>
        <begin position="321"/>
        <end position="337"/>
    </location>
</feature>
<feature type="compositionally biased region" description="Basic and acidic residues" evidence="1">
    <location>
        <begin position="356"/>
        <end position="389"/>
    </location>
</feature>
<reference evidence="2" key="1">
    <citation type="journal article" date="2020" name="Stud. Mycol.">
        <title>101 Dothideomycetes genomes: a test case for predicting lifestyles and emergence of pathogens.</title>
        <authorList>
            <person name="Haridas S."/>
            <person name="Albert R."/>
            <person name="Binder M."/>
            <person name="Bloem J."/>
            <person name="Labutti K."/>
            <person name="Salamov A."/>
            <person name="Andreopoulos B."/>
            <person name="Baker S."/>
            <person name="Barry K."/>
            <person name="Bills G."/>
            <person name="Bluhm B."/>
            <person name="Cannon C."/>
            <person name="Castanera R."/>
            <person name="Culley D."/>
            <person name="Daum C."/>
            <person name="Ezra D."/>
            <person name="Gonzalez J."/>
            <person name="Henrissat B."/>
            <person name="Kuo A."/>
            <person name="Liang C."/>
            <person name="Lipzen A."/>
            <person name="Lutzoni F."/>
            <person name="Magnuson J."/>
            <person name="Mondo S."/>
            <person name="Nolan M."/>
            <person name="Ohm R."/>
            <person name="Pangilinan J."/>
            <person name="Park H.-J."/>
            <person name="Ramirez L."/>
            <person name="Alfaro M."/>
            <person name="Sun H."/>
            <person name="Tritt A."/>
            <person name="Yoshinaga Y."/>
            <person name="Zwiers L.-H."/>
            <person name="Turgeon B."/>
            <person name="Goodwin S."/>
            <person name="Spatafora J."/>
            <person name="Crous P."/>
            <person name="Grigoriev I."/>
        </authorList>
    </citation>
    <scope>NUCLEOTIDE SEQUENCE</scope>
    <source>
        <strain evidence="2">CBS 121739</strain>
    </source>
</reference>
<feature type="region of interest" description="Disordered" evidence="1">
    <location>
        <begin position="256"/>
        <end position="413"/>
    </location>
</feature>
<proteinExistence type="predicted"/>
<feature type="compositionally biased region" description="Basic and acidic residues" evidence="1">
    <location>
        <begin position="338"/>
        <end position="349"/>
    </location>
</feature>
<accession>A0A6A6WH28</accession>
<sequence length="518" mass="58517">MVSINIAACCPPPRLENTLYDQHSIEYDLTLLLAEMSSPTSTASSTTSYTPSLTDCISPTSPLPEKQLLSIIDSAKVPSLAFLQLNLSPETIACITAATSPSMIPQPVSPALILPSSSAQTSTLVSRHSEITGHHDSHTAPFQIPTATGQGRDALPADAVDYSRTICSFWYHHGDCRLVRRNPHYICRFRHFISSRFTLIPPPGFVHHRICMLSLCPLRTVFRDEPAVRGMNAHGDFSAGSHYEVELPYFEKEKDEIRGHDEPSSPMATNKQRLPLRTTNNRNNQTANHHSARRVSMRERDGAKRLRRIEHRRREAEAKDRKRLGIGKVRNTPKFRKQTKDFDSGERARMQTGELMHSRDARREGMNKGDVARGEQRAQGRKQMRDMRHYAHQHAHRGRNQTDTRTTQLHDARNYPESYSVKDHPRYNVRPLLSSVSAKTILQDQDEKAPSQEEGEINESPEWFLQGFPEANEESTKAYTEKDIKDGLADVSQGLKKTGQWAFLFGQGHSGEILISEL</sequence>
<dbReference type="AlphaFoldDB" id="A0A6A6WH28"/>
<evidence type="ECO:0000313" key="2">
    <source>
        <dbReference type="EMBL" id="KAF2762108.1"/>
    </source>
</evidence>
<evidence type="ECO:0000256" key="1">
    <source>
        <dbReference type="SAM" id="MobiDB-lite"/>
    </source>
</evidence>
<name>A0A6A6WH28_9PEZI</name>
<evidence type="ECO:0008006" key="4">
    <source>
        <dbReference type="Google" id="ProtNLM"/>
    </source>
</evidence>
<organism evidence="2 3">
    <name type="scientific">Pseudovirgaria hyperparasitica</name>
    <dbReference type="NCBI Taxonomy" id="470096"/>
    <lineage>
        <taxon>Eukaryota</taxon>
        <taxon>Fungi</taxon>
        <taxon>Dikarya</taxon>
        <taxon>Ascomycota</taxon>
        <taxon>Pezizomycotina</taxon>
        <taxon>Dothideomycetes</taxon>
        <taxon>Dothideomycetes incertae sedis</taxon>
        <taxon>Acrospermales</taxon>
        <taxon>Acrospermaceae</taxon>
        <taxon>Pseudovirgaria</taxon>
    </lineage>
</organism>
<dbReference type="GeneID" id="54480762"/>
<evidence type="ECO:0000313" key="3">
    <source>
        <dbReference type="Proteomes" id="UP000799437"/>
    </source>
</evidence>
<dbReference type="Proteomes" id="UP000799437">
    <property type="component" value="Unassembled WGS sequence"/>
</dbReference>